<dbReference type="Pfam" id="PF05553">
    <property type="entry name" value="DUF761"/>
    <property type="match status" value="1"/>
</dbReference>
<sequence length="265" mass="31146">MERVDMVESGKEKQQLTIFYILMEELPFCDATELQARAIILLASHEMEENSNSPTGSDPYSPWPIYSPTSVLSMQRSLKRKLPEFREIQKESQEIQSEVLLDIPYIDLYLHFADFGGFSSSKEHDFYEEYVKHTVRSKTDPYFDTKHVEIIENTIPNDQKLEKKPQVLNEKLKETKCVRSNSDKAITTEAVAAEEKLGLRWTLSERREEQIRVEENEFSRMSDEELNKRVEEFIRKFNRQIRLQAIQTRQTSELLPDLETPRFGS</sequence>
<organism evidence="1 2">
    <name type="scientific">Buddleja alternifolia</name>
    <dbReference type="NCBI Taxonomy" id="168488"/>
    <lineage>
        <taxon>Eukaryota</taxon>
        <taxon>Viridiplantae</taxon>
        <taxon>Streptophyta</taxon>
        <taxon>Embryophyta</taxon>
        <taxon>Tracheophyta</taxon>
        <taxon>Spermatophyta</taxon>
        <taxon>Magnoliopsida</taxon>
        <taxon>eudicotyledons</taxon>
        <taxon>Gunneridae</taxon>
        <taxon>Pentapetalae</taxon>
        <taxon>asterids</taxon>
        <taxon>lamiids</taxon>
        <taxon>Lamiales</taxon>
        <taxon>Scrophulariaceae</taxon>
        <taxon>Buddlejeae</taxon>
        <taxon>Buddleja</taxon>
    </lineage>
</organism>
<dbReference type="AlphaFoldDB" id="A0AAV6W6A9"/>
<dbReference type="PANTHER" id="PTHR35997:SF6">
    <property type="entry name" value="COTTON FIBER PROTEIN"/>
    <property type="match status" value="1"/>
</dbReference>
<reference evidence="1" key="1">
    <citation type="submission" date="2019-10" db="EMBL/GenBank/DDBJ databases">
        <authorList>
            <person name="Zhang R."/>
            <person name="Pan Y."/>
            <person name="Wang J."/>
            <person name="Ma R."/>
            <person name="Yu S."/>
        </authorList>
    </citation>
    <scope>NUCLEOTIDE SEQUENCE</scope>
    <source>
        <strain evidence="1">LA-IB0</strain>
        <tissue evidence="1">Leaf</tissue>
    </source>
</reference>
<accession>A0AAV6W6A9</accession>
<evidence type="ECO:0000313" key="2">
    <source>
        <dbReference type="Proteomes" id="UP000826271"/>
    </source>
</evidence>
<dbReference type="InterPro" id="IPR008480">
    <property type="entry name" value="DUF761_pln"/>
</dbReference>
<dbReference type="PANTHER" id="PTHR35997">
    <property type="entry name" value="COTTON FIBER PROTEIN-RELATED"/>
    <property type="match status" value="1"/>
</dbReference>
<comment type="caution">
    <text evidence="1">The sequence shown here is derived from an EMBL/GenBank/DDBJ whole genome shotgun (WGS) entry which is preliminary data.</text>
</comment>
<dbReference type="EMBL" id="WHWC01000018">
    <property type="protein sequence ID" value="KAG8365634.1"/>
    <property type="molecule type" value="Genomic_DNA"/>
</dbReference>
<proteinExistence type="predicted"/>
<keyword evidence="2" id="KW-1185">Reference proteome</keyword>
<evidence type="ECO:0000313" key="1">
    <source>
        <dbReference type="EMBL" id="KAG8365634.1"/>
    </source>
</evidence>
<gene>
    <name evidence="1" type="ORF">BUALT_Bualt18G0126500</name>
</gene>
<name>A0AAV6W6A9_9LAMI</name>
<dbReference type="Proteomes" id="UP000826271">
    <property type="component" value="Unassembled WGS sequence"/>
</dbReference>
<protein>
    <submittedName>
        <fullName evidence="1">Uncharacterized protein</fullName>
    </submittedName>
</protein>